<comment type="similarity">
    <text evidence="3">Belongs to the histone H4 family.</text>
</comment>
<dbReference type="GO" id="GO:0003677">
    <property type="term" value="F:DNA binding"/>
    <property type="evidence" value="ECO:0007669"/>
    <property type="project" value="UniProtKB-KW"/>
</dbReference>
<dbReference type="SMART" id="SM00417">
    <property type="entry name" value="H4"/>
    <property type="match status" value="1"/>
</dbReference>
<dbReference type="AlphaFoldDB" id="A0A0B2SBH5"/>
<evidence type="ECO:0000256" key="7">
    <source>
        <dbReference type="ARBA" id="ARBA00023269"/>
    </source>
</evidence>
<name>A0A0B2SBH5_GLYSO</name>
<protein>
    <submittedName>
        <fullName evidence="8">Histone H4</fullName>
    </submittedName>
</protein>
<dbReference type="EMBL" id="KN643366">
    <property type="protein sequence ID" value="KHN44101.1"/>
    <property type="molecule type" value="Genomic_DNA"/>
</dbReference>
<sequence length="67" mass="7510">GNGGAKGYKEVLCDNMRIIMKLRIRCLACGVRKNFLEDGLRYSVTYIEHIKRKTGIAVAVVAALKRQ</sequence>
<evidence type="ECO:0000256" key="3">
    <source>
        <dbReference type="ARBA" id="ARBA00006564"/>
    </source>
</evidence>
<dbReference type="GO" id="GO:0030527">
    <property type="term" value="F:structural constituent of chromatin"/>
    <property type="evidence" value="ECO:0007669"/>
    <property type="project" value="InterPro"/>
</dbReference>
<keyword evidence="5" id="KW-0238">DNA-binding</keyword>
<accession>A0A0B2SBH5</accession>
<evidence type="ECO:0000313" key="8">
    <source>
        <dbReference type="EMBL" id="KHN44101.1"/>
    </source>
</evidence>
<dbReference type="GO" id="GO:0005634">
    <property type="term" value="C:nucleus"/>
    <property type="evidence" value="ECO:0007669"/>
    <property type="project" value="UniProtKB-SubCell"/>
</dbReference>
<dbReference type="GO" id="GO:0046982">
    <property type="term" value="F:protein heterodimerization activity"/>
    <property type="evidence" value="ECO:0007669"/>
    <property type="project" value="InterPro"/>
</dbReference>
<dbReference type="Proteomes" id="UP000053555">
    <property type="component" value="Unassembled WGS sequence"/>
</dbReference>
<evidence type="ECO:0000256" key="4">
    <source>
        <dbReference type="ARBA" id="ARBA00022454"/>
    </source>
</evidence>
<keyword evidence="4" id="KW-0158">Chromosome</keyword>
<reference evidence="8" key="1">
    <citation type="submission" date="2014-07" db="EMBL/GenBank/DDBJ databases">
        <title>Identification of a novel salt tolerance gene in wild soybean by whole-genome sequencing.</title>
        <authorList>
            <person name="Lam H.-M."/>
            <person name="Qi X."/>
            <person name="Li M.-W."/>
            <person name="Liu X."/>
            <person name="Xie M."/>
            <person name="Ni M."/>
            <person name="Xu X."/>
        </authorList>
    </citation>
    <scope>NUCLEOTIDE SEQUENCE [LARGE SCALE GENOMIC DNA]</scope>
    <source>
        <tissue evidence="8">Root</tissue>
    </source>
</reference>
<evidence type="ECO:0000256" key="2">
    <source>
        <dbReference type="ARBA" id="ARBA00004286"/>
    </source>
</evidence>
<evidence type="ECO:0000256" key="6">
    <source>
        <dbReference type="ARBA" id="ARBA00023242"/>
    </source>
</evidence>
<dbReference type="GO" id="GO:0000786">
    <property type="term" value="C:nucleosome"/>
    <property type="evidence" value="ECO:0007669"/>
    <property type="project" value="UniProtKB-KW"/>
</dbReference>
<keyword evidence="7" id="KW-0544">Nucleosome core</keyword>
<feature type="non-terminal residue" evidence="8">
    <location>
        <position position="67"/>
    </location>
</feature>
<keyword evidence="6" id="KW-0539">Nucleus</keyword>
<dbReference type="InterPro" id="IPR001951">
    <property type="entry name" value="Histone_H4"/>
</dbReference>
<evidence type="ECO:0000256" key="1">
    <source>
        <dbReference type="ARBA" id="ARBA00004123"/>
    </source>
</evidence>
<gene>
    <name evidence="8" type="ORF">glysoja_031701</name>
</gene>
<organism evidence="8">
    <name type="scientific">Glycine soja</name>
    <name type="common">Wild soybean</name>
    <dbReference type="NCBI Taxonomy" id="3848"/>
    <lineage>
        <taxon>Eukaryota</taxon>
        <taxon>Viridiplantae</taxon>
        <taxon>Streptophyta</taxon>
        <taxon>Embryophyta</taxon>
        <taxon>Tracheophyta</taxon>
        <taxon>Spermatophyta</taxon>
        <taxon>Magnoliopsida</taxon>
        <taxon>eudicotyledons</taxon>
        <taxon>Gunneridae</taxon>
        <taxon>Pentapetalae</taxon>
        <taxon>rosids</taxon>
        <taxon>fabids</taxon>
        <taxon>Fabales</taxon>
        <taxon>Fabaceae</taxon>
        <taxon>Papilionoideae</taxon>
        <taxon>50 kb inversion clade</taxon>
        <taxon>NPAAA clade</taxon>
        <taxon>indigoferoid/millettioid clade</taxon>
        <taxon>Phaseoleae</taxon>
        <taxon>Glycine</taxon>
        <taxon>Glycine subgen. Soja</taxon>
    </lineage>
</organism>
<feature type="non-terminal residue" evidence="8">
    <location>
        <position position="1"/>
    </location>
</feature>
<evidence type="ECO:0000256" key="5">
    <source>
        <dbReference type="ARBA" id="ARBA00023125"/>
    </source>
</evidence>
<comment type="subcellular location">
    <subcellularLocation>
        <location evidence="2">Chromosome</location>
    </subcellularLocation>
    <subcellularLocation>
        <location evidence="1">Nucleus</location>
    </subcellularLocation>
</comment>
<dbReference type="InterPro" id="IPR009072">
    <property type="entry name" value="Histone-fold"/>
</dbReference>
<dbReference type="Gene3D" id="1.10.20.10">
    <property type="entry name" value="Histone, subunit A"/>
    <property type="match status" value="1"/>
</dbReference>
<proteinExistence type="inferred from homology"/>